<protein>
    <submittedName>
        <fullName evidence="1">Uncharacterized protein</fullName>
    </submittedName>
</protein>
<sequence length="238" mass="26705">MRWLRRLLGGSRQVQHDPARQEALLSDLRHRFGAGAQVRFAEQADTVTRLLDGDDGLVVAARVIREFADAAHRELLAQADELYRHTGRRLMVDRRNYRPLWREAGPQLRWPLLALPCGFHPYAQVAGAVTVVGTRAPRLVRMTDPSPLLKHVFEVLDLTAAGWEYGRVRADVDAAALANRLISTARQIRAAMDDPPRLPPPARELMRRNNNIDVYDPASHRVVSAINLGAEMRPALLA</sequence>
<keyword evidence="2" id="KW-1185">Reference proteome</keyword>
<dbReference type="RefSeq" id="WP_203862330.1">
    <property type="nucleotide sequence ID" value="NZ_BAAAZQ010000034.1"/>
</dbReference>
<reference evidence="1 2" key="1">
    <citation type="submission" date="2021-01" db="EMBL/GenBank/DDBJ databases">
        <title>Whole genome shotgun sequence of Plantactinospora mayteni NBRC 109088.</title>
        <authorList>
            <person name="Komaki H."/>
            <person name="Tamura T."/>
        </authorList>
    </citation>
    <scope>NUCLEOTIDE SEQUENCE [LARGE SCALE GENOMIC DNA]</scope>
    <source>
        <strain evidence="1 2">NBRC 109088</strain>
    </source>
</reference>
<proteinExistence type="predicted"/>
<gene>
    <name evidence="1" type="ORF">Pma05_76080</name>
</gene>
<organism evidence="1 2">
    <name type="scientific">Plantactinospora mayteni</name>
    <dbReference type="NCBI Taxonomy" id="566021"/>
    <lineage>
        <taxon>Bacteria</taxon>
        <taxon>Bacillati</taxon>
        <taxon>Actinomycetota</taxon>
        <taxon>Actinomycetes</taxon>
        <taxon>Micromonosporales</taxon>
        <taxon>Micromonosporaceae</taxon>
        <taxon>Plantactinospora</taxon>
    </lineage>
</organism>
<dbReference type="Proteomes" id="UP000621500">
    <property type="component" value="Unassembled WGS sequence"/>
</dbReference>
<accession>A0ABQ4F2A0</accession>
<name>A0ABQ4F2A0_9ACTN</name>
<comment type="caution">
    <text evidence="1">The sequence shown here is derived from an EMBL/GenBank/DDBJ whole genome shotgun (WGS) entry which is preliminary data.</text>
</comment>
<dbReference type="EMBL" id="BONX01000063">
    <property type="protein sequence ID" value="GIH01036.1"/>
    <property type="molecule type" value="Genomic_DNA"/>
</dbReference>
<evidence type="ECO:0000313" key="1">
    <source>
        <dbReference type="EMBL" id="GIH01036.1"/>
    </source>
</evidence>
<evidence type="ECO:0000313" key="2">
    <source>
        <dbReference type="Proteomes" id="UP000621500"/>
    </source>
</evidence>